<dbReference type="OrthoDB" id="9796962at2"/>
<dbReference type="InterPro" id="IPR007410">
    <property type="entry name" value="LpqE-like"/>
</dbReference>
<feature type="chain" id="PRO_5021944884" evidence="2">
    <location>
        <begin position="22"/>
        <end position="167"/>
    </location>
</feature>
<dbReference type="Proteomes" id="UP000317763">
    <property type="component" value="Unassembled WGS sequence"/>
</dbReference>
<sequence length="167" mass="17532">MNHIRSIIALAALCGFAMAHAQTVKVEEPWVRGTVAQQKATGAFMRLTAPEPMRLVAAESPVAGVVEIHEMAMENQVMRMRAIPALPLAANRPVELKPGGYHVMLMDLKQPLTGGQEVPITLVFENAAGQRVTQTIAAPVKALGTAGGMSGGQGGGHQHGGHGGHKH</sequence>
<dbReference type="SUPFAM" id="SSF110087">
    <property type="entry name" value="DR1885-like metal-binding protein"/>
    <property type="match status" value="1"/>
</dbReference>
<keyword evidence="2" id="KW-0732">Signal</keyword>
<evidence type="ECO:0000256" key="2">
    <source>
        <dbReference type="SAM" id="SignalP"/>
    </source>
</evidence>
<dbReference type="InterPro" id="IPR036182">
    <property type="entry name" value="PCuAC_sf"/>
</dbReference>
<dbReference type="PANTHER" id="PTHR36302:SF1">
    <property type="entry name" value="COPPER CHAPERONE PCU(A)C"/>
    <property type="match status" value="1"/>
</dbReference>
<feature type="signal peptide" evidence="2">
    <location>
        <begin position="1"/>
        <end position="21"/>
    </location>
</feature>
<evidence type="ECO:0000256" key="1">
    <source>
        <dbReference type="SAM" id="MobiDB-lite"/>
    </source>
</evidence>
<accession>A0A554XAV0</accession>
<protein>
    <submittedName>
        <fullName evidence="3">Copper chaperone PCu(A)C</fullName>
    </submittedName>
</protein>
<feature type="region of interest" description="Disordered" evidence="1">
    <location>
        <begin position="147"/>
        <end position="167"/>
    </location>
</feature>
<reference evidence="3 4" key="1">
    <citation type="submission" date="2019-07" db="EMBL/GenBank/DDBJ databases">
        <title>Tepidimonas taiwanensis I1-1 draft genome.</title>
        <authorList>
            <person name="Da Costa M.S."/>
            <person name="Froufe H.J.C."/>
            <person name="Egas C."/>
            <person name="Albuquerque L."/>
        </authorList>
    </citation>
    <scope>NUCLEOTIDE SEQUENCE [LARGE SCALE GENOMIC DNA]</scope>
    <source>
        <strain evidence="3 4">I1-1</strain>
    </source>
</reference>
<dbReference type="RefSeq" id="WP_058616037.1">
    <property type="nucleotide sequence ID" value="NZ_CP083911.1"/>
</dbReference>
<evidence type="ECO:0000313" key="3">
    <source>
        <dbReference type="EMBL" id="TSE32960.1"/>
    </source>
</evidence>
<dbReference type="InterPro" id="IPR058248">
    <property type="entry name" value="Lxx211020-like"/>
</dbReference>
<dbReference type="Gene3D" id="2.60.40.1890">
    <property type="entry name" value="PCu(A)C copper chaperone"/>
    <property type="match status" value="1"/>
</dbReference>
<feature type="compositionally biased region" description="Gly residues" evidence="1">
    <location>
        <begin position="147"/>
        <end position="158"/>
    </location>
</feature>
<dbReference type="PANTHER" id="PTHR36302">
    <property type="entry name" value="BLR7088 PROTEIN"/>
    <property type="match status" value="1"/>
</dbReference>
<evidence type="ECO:0000313" key="4">
    <source>
        <dbReference type="Proteomes" id="UP000317763"/>
    </source>
</evidence>
<dbReference type="Pfam" id="PF04314">
    <property type="entry name" value="PCuAC"/>
    <property type="match status" value="1"/>
</dbReference>
<organism evidence="3 4">
    <name type="scientific">Tepidimonas taiwanensis</name>
    <dbReference type="NCBI Taxonomy" id="307486"/>
    <lineage>
        <taxon>Bacteria</taxon>
        <taxon>Pseudomonadati</taxon>
        <taxon>Pseudomonadota</taxon>
        <taxon>Betaproteobacteria</taxon>
        <taxon>Burkholderiales</taxon>
        <taxon>Tepidimonas</taxon>
    </lineage>
</organism>
<keyword evidence="4" id="KW-1185">Reference proteome</keyword>
<dbReference type="AlphaFoldDB" id="A0A554XAV0"/>
<gene>
    <name evidence="3" type="ORF">Ttaiw_00820</name>
</gene>
<proteinExistence type="predicted"/>
<dbReference type="EMBL" id="VJOM01000006">
    <property type="protein sequence ID" value="TSE32960.1"/>
    <property type="molecule type" value="Genomic_DNA"/>
</dbReference>
<name>A0A554XAV0_9BURK</name>
<comment type="caution">
    <text evidence="3">The sequence shown here is derived from an EMBL/GenBank/DDBJ whole genome shotgun (WGS) entry which is preliminary data.</text>
</comment>